<dbReference type="Proteomes" id="UP000661649">
    <property type="component" value="Unassembled WGS sequence"/>
</dbReference>
<dbReference type="EMBL" id="JACRTP010000004">
    <property type="protein sequence ID" value="MBC8628967.1"/>
    <property type="molecule type" value="Genomic_DNA"/>
</dbReference>
<sequence>MGYPSIFPTGTLIYDKEKTFNGYTIFPSAKGALLIDMNGREVQLWAGLGGFPNKILPGGYVMGTTGTRPGKKAYQDQIDLVQVDWDGNVVWKFDKTELIADGDKDPVYMARQHHDYQREGSTVGYYYPGGEPKTDGGNTLILTHENLYNHDISDKRLIDDKIIEVDWEGNILWSWRASDHFDQLGFGEAAKNVLFRNPCLQGEAGGDWMHINSMSVLGENKWYDQGDERFHPDNLIIDARNANILAIISKETGDIVWRVGPDFNENEATKKLGWIIGQHHLHLIPKGLPGEGNLLVFDNGGEGGYGTPNPGALTGVNNARRDYSRVLEFNPVTLEIIWQYTPLEAGNLLFTDASKFYSSYISAAQRLPNGNTLITEGSDGRLIEVTPEHEIVWEYINPYFNTILGQFTNNMVYRAYRVPYEWIPQVEKPEEISVEPIDVETFRVPGSLVGNGLGKVTTIDGVDPEARLMTGGGASDDEDEEVNFCVATVKKSDLIHK</sequence>
<organism evidence="1 2">
    <name type="scientific">Blautia stercoris</name>
    <dbReference type="NCBI Taxonomy" id="871664"/>
    <lineage>
        <taxon>Bacteria</taxon>
        <taxon>Bacillati</taxon>
        <taxon>Bacillota</taxon>
        <taxon>Clostridia</taxon>
        <taxon>Lachnospirales</taxon>
        <taxon>Lachnospiraceae</taxon>
        <taxon>Blautia</taxon>
    </lineage>
</organism>
<dbReference type="PANTHER" id="PTHR35340">
    <property type="entry name" value="PQQ ENZYME REPEAT PROTEIN-RELATED"/>
    <property type="match status" value="1"/>
</dbReference>
<dbReference type="Pfam" id="PF05935">
    <property type="entry name" value="Arylsulfotrans"/>
    <property type="match status" value="1"/>
</dbReference>
<protein>
    <submittedName>
        <fullName evidence="1">Aryl-sulfate sulfotransferase</fullName>
    </submittedName>
</protein>
<dbReference type="RefSeq" id="WP_187558774.1">
    <property type="nucleotide sequence ID" value="NZ_JACRTP010000004.1"/>
</dbReference>
<dbReference type="PANTHER" id="PTHR35340:SF5">
    <property type="entry name" value="ASST-DOMAIN-CONTAINING PROTEIN"/>
    <property type="match status" value="1"/>
</dbReference>
<evidence type="ECO:0000313" key="1">
    <source>
        <dbReference type="EMBL" id="MBC8628967.1"/>
    </source>
</evidence>
<keyword evidence="2" id="KW-1185">Reference proteome</keyword>
<proteinExistence type="predicted"/>
<dbReference type="SUPFAM" id="SSF50998">
    <property type="entry name" value="Quinoprotein alcohol dehydrogenase-like"/>
    <property type="match status" value="1"/>
</dbReference>
<comment type="caution">
    <text evidence="1">The sequence shown here is derived from an EMBL/GenBank/DDBJ whole genome shotgun (WGS) entry which is preliminary data.</text>
</comment>
<dbReference type="InterPro" id="IPR053143">
    <property type="entry name" value="Arylsulfate_ST"/>
</dbReference>
<evidence type="ECO:0000313" key="2">
    <source>
        <dbReference type="Proteomes" id="UP000661649"/>
    </source>
</evidence>
<reference evidence="1 2" key="1">
    <citation type="submission" date="2020-08" db="EMBL/GenBank/DDBJ databases">
        <title>Genome public.</title>
        <authorList>
            <person name="Liu C."/>
            <person name="Sun Q."/>
        </authorList>
    </citation>
    <scope>NUCLEOTIDE SEQUENCE [LARGE SCALE GENOMIC DNA]</scope>
    <source>
        <strain evidence="1 2">3_YM_SP_D4_24.mj</strain>
    </source>
</reference>
<dbReference type="InterPro" id="IPR010262">
    <property type="entry name" value="Arylsulfotransferase_bact"/>
</dbReference>
<name>A0ABR7PCH8_9FIRM</name>
<gene>
    <name evidence="1" type="ORF">H8712_10155</name>
</gene>
<dbReference type="InterPro" id="IPR011047">
    <property type="entry name" value="Quinoprotein_ADH-like_sf"/>
</dbReference>
<accession>A0ABR7PCH8</accession>